<proteinExistence type="predicted"/>
<dbReference type="GO" id="GO:0003677">
    <property type="term" value="F:DNA binding"/>
    <property type="evidence" value="ECO:0007669"/>
    <property type="project" value="InterPro"/>
</dbReference>
<dbReference type="SMART" id="SM00866">
    <property type="entry name" value="UTRA"/>
    <property type="match status" value="1"/>
</dbReference>
<dbReference type="Gene3D" id="3.40.1410.10">
    <property type="entry name" value="Chorismate lyase-like"/>
    <property type="match status" value="1"/>
</dbReference>
<protein>
    <recommendedName>
        <fullName evidence="1">UbiC transcription regulator-associated domain-containing protein</fullName>
    </recommendedName>
</protein>
<evidence type="ECO:0000313" key="3">
    <source>
        <dbReference type="Proteomes" id="UP000054078"/>
    </source>
</evidence>
<dbReference type="PANTHER" id="PTHR44846">
    <property type="entry name" value="MANNOSYL-D-GLYCERATE TRANSPORT/METABOLISM SYSTEM REPRESSOR MNGR-RELATED"/>
    <property type="match status" value="1"/>
</dbReference>
<evidence type="ECO:0000313" key="2">
    <source>
        <dbReference type="EMBL" id="KUH58994.1"/>
    </source>
</evidence>
<dbReference type="AlphaFoldDB" id="A0A117J516"/>
<dbReference type="Pfam" id="PF07702">
    <property type="entry name" value="UTRA"/>
    <property type="match status" value="1"/>
</dbReference>
<organism evidence="2 3">
    <name type="scientific">Tractidigestivibacter scatoligenes</name>
    <name type="common">Olsenella scatoligenes</name>
    <dbReference type="NCBI Taxonomy" id="1299998"/>
    <lineage>
        <taxon>Bacteria</taxon>
        <taxon>Bacillati</taxon>
        <taxon>Actinomycetota</taxon>
        <taxon>Coriobacteriia</taxon>
        <taxon>Coriobacteriales</taxon>
        <taxon>Atopobiaceae</taxon>
        <taxon>Tractidigestivibacter</taxon>
    </lineage>
</organism>
<dbReference type="Proteomes" id="UP000054078">
    <property type="component" value="Unassembled WGS sequence"/>
</dbReference>
<dbReference type="InterPro" id="IPR011663">
    <property type="entry name" value="UTRA"/>
</dbReference>
<dbReference type="SUPFAM" id="SSF64288">
    <property type="entry name" value="Chorismate lyase-like"/>
    <property type="match status" value="1"/>
</dbReference>
<reference evidence="2 3" key="1">
    <citation type="submission" date="2015-12" db="EMBL/GenBank/DDBJ databases">
        <title>Draft Genome Sequence of Olsenella scatoligenes SK9K4T; a Producer of 3-Methylindole- (skatole) and 4-Methylphenol- (p-cresol) Isolated from Pig Feces.</title>
        <authorList>
            <person name="Li X."/>
            <person name="Borg B."/>
            <person name="Canibe N."/>
        </authorList>
    </citation>
    <scope>NUCLEOTIDE SEQUENCE [LARGE SCALE GENOMIC DNA]</scope>
    <source>
        <strain evidence="2 3">SK9K4</strain>
    </source>
</reference>
<dbReference type="InterPro" id="IPR028978">
    <property type="entry name" value="Chorismate_lyase_/UTRA_dom_sf"/>
</dbReference>
<dbReference type="PANTHER" id="PTHR44846:SF1">
    <property type="entry name" value="MANNOSYL-D-GLYCERATE TRANSPORT_METABOLISM SYSTEM REPRESSOR MNGR-RELATED"/>
    <property type="match status" value="1"/>
</dbReference>
<feature type="domain" description="UbiC transcription regulator-associated" evidence="1">
    <location>
        <begin position="30"/>
        <end position="169"/>
    </location>
</feature>
<dbReference type="InterPro" id="IPR050679">
    <property type="entry name" value="Bact_HTH_transcr_reg"/>
</dbReference>
<sequence>MGKISVVTSAEHIIEKGVGEQTSLAHATTADGTPVATAVLHVGYETCPFDVAELFGYGGSKRMLVVRRLRHVGFDPVGFEVGFLEPRRFPRLARKNLTGSMLDLLRSEYGVDYAGSHELIEVVPAQGEVASRLALEEGEPVLHVTYRMLDGEDRTIMVSRDYYRTDRVRFNVWHHTKE</sequence>
<comment type="caution">
    <text evidence="2">The sequence shown here is derived from an EMBL/GenBank/DDBJ whole genome shotgun (WGS) entry which is preliminary data.</text>
</comment>
<dbReference type="EMBL" id="LOJF01000001">
    <property type="protein sequence ID" value="KUH58994.1"/>
    <property type="molecule type" value="Genomic_DNA"/>
</dbReference>
<evidence type="ECO:0000259" key="1">
    <source>
        <dbReference type="SMART" id="SM00866"/>
    </source>
</evidence>
<dbReference type="STRING" id="1299998.AUL39_01240"/>
<keyword evidence="3" id="KW-1185">Reference proteome</keyword>
<accession>A0A117J516</accession>
<dbReference type="GO" id="GO:0045892">
    <property type="term" value="P:negative regulation of DNA-templated transcription"/>
    <property type="evidence" value="ECO:0007669"/>
    <property type="project" value="TreeGrafter"/>
</dbReference>
<name>A0A117J516_TRASO</name>
<gene>
    <name evidence="2" type="ORF">AUL39_01240</name>
</gene>